<dbReference type="AlphaFoldDB" id="A0A1W6N3R0"/>
<dbReference type="NCBIfam" id="TIGR01552">
    <property type="entry name" value="phd_fam"/>
    <property type="match status" value="1"/>
</dbReference>
<protein>
    <recommendedName>
        <fullName evidence="2">Antitoxin</fullName>
    </recommendedName>
</protein>
<proteinExistence type="inferred from homology"/>
<evidence type="ECO:0000256" key="1">
    <source>
        <dbReference type="ARBA" id="ARBA00009981"/>
    </source>
</evidence>
<dbReference type="Gene3D" id="3.40.1620.10">
    <property type="entry name" value="YefM-like domain"/>
    <property type="match status" value="1"/>
</dbReference>
<dbReference type="SUPFAM" id="SSF143120">
    <property type="entry name" value="YefM-like"/>
    <property type="match status" value="1"/>
</dbReference>
<dbReference type="KEGG" id="naf:GQ61_02745"/>
<dbReference type="InterPro" id="IPR006442">
    <property type="entry name" value="Antitoxin_Phd/YefM"/>
</dbReference>
<keyword evidence="4" id="KW-1185">Reference proteome</keyword>
<gene>
    <name evidence="3" type="ORF">GQ61_02745</name>
</gene>
<comment type="function">
    <text evidence="2">Antitoxin component of a type II toxin-antitoxin (TA) system.</text>
</comment>
<dbReference type="EMBL" id="CP008743">
    <property type="protein sequence ID" value="ARN84416.1"/>
    <property type="molecule type" value="Genomic_DNA"/>
</dbReference>
<accession>A0A1W6N3R0</accession>
<evidence type="ECO:0000256" key="2">
    <source>
        <dbReference type="RuleBase" id="RU362080"/>
    </source>
</evidence>
<name>A0A1W6N3R0_9PROT</name>
<dbReference type="Pfam" id="PF02604">
    <property type="entry name" value="PhdYeFM_antitox"/>
    <property type="match status" value="1"/>
</dbReference>
<evidence type="ECO:0000313" key="3">
    <source>
        <dbReference type="EMBL" id="ARN84416.1"/>
    </source>
</evidence>
<organism evidence="3 4">
    <name type="scientific">Candidatus Nucleicultrix amoebiphila FS5</name>
    <dbReference type="NCBI Taxonomy" id="1414854"/>
    <lineage>
        <taxon>Bacteria</taxon>
        <taxon>Pseudomonadati</taxon>
        <taxon>Pseudomonadota</taxon>
        <taxon>Alphaproteobacteria</taxon>
        <taxon>Holosporales</taxon>
        <taxon>Candidatus Nucleicultricaceae</taxon>
        <taxon>Candidatus Nucleicultrix</taxon>
    </lineage>
</organism>
<dbReference type="OrthoDB" id="165038at2"/>
<sequence length="85" mass="9656">MFSFSSADCQRKWGEVQDKAIAAPVTISNKGRDRLVLMSVEEYHRLKKRDRQVMSLQDFTTEDIAVLKVAEAPAEAEAFNHEVSK</sequence>
<evidence type="ECO:0000313" key="4">
    <source>
        <dbReference type="Proteomes" id="UP000237351"/>
    </source>
</evidence>
<dbReference type="InterPro" id="IPR036165">
    <property type="entry name" value="YefM-like_sf"/>
</dbReference>
<reference evidence="3 4" key="1">
    <citation type="submission" date="2014-06" db="EMBL/GenBank/DDBJ databases">
        <title>The genome of the endonuclear symbiont Nucleicultrix amoebiphila.</title>
        <authorList>
            <person name="Schulz F."/>
            <person name="Horn M."/>
        </authorList>
    </citation>
    <scope>NUCLEOTIDE SEQUENCE [LARGE SCALE GENOMIC DNA]</scope>
    <source>
        <strain evidence="3 4">FS5</strain>
    </source>
</reference>
<comment type="similarity">
    <text evidence="1 2">Belongs to the phD/YefM antitoxin family.</text>
</comment>
<dbReference type="Proteomes" id="UP000237351">
    <property type="component" value="Chromosome"/>
</dbReference>
<dbReference type="RefSeq" id="WP_085783810.1">
    <property type="nucleotide sequence ID" value="NZ_CP008743.1"/>
</dbReference>